<dbReference type="EMBL" id="FOBB01000011">
    <property type="protein sequence ID" value="SEN64244.1"/>
    <property type="molecule type" value="Genomic_DNA"/>
</dbReference>
<dbReference type="AlphaFoldDB" id="A0A1H8I7B0"/>
<dbReference type="STRING" id="573321.SAMN04488505_111259"/>
<dbReference type="Proteomes" id="UP000198984">
    <property type="component" value="Unassembled WGS sequence"/>
</dbReference>
<feature type="transmembrane region" description="Helical" evidence="3">
    <location>
        <begin position="48"/>
        <end position="69"/>
    </location>
</feature>
<evidence type="ECO:0000313" key="5">
    <source>
        <dbReference type="Proteomes" id="UP000198984"/>
    </source>
</evidence>
<keyword evidence="5" id="KW-1185">Reference proteome</keyword>
<evidence type="ECO:0000256" key="3">
    <source>
        <dbReference type="SAM" id="Phobius"/>
    </source>
</evidence>
<feature type="coiled-coil region" evidence="1">
    <location>
        <begin position="127"/>
        <end position="154"/>
    </location>
</feature>
<feature type="transmembrane region" description="Helical" evidence="3">
    <location>
        <begin position="25"/>
        <end position="42"/>
    </location>
</feature>
<accession>A0A1H8I7B0</accession>
<feature type="region of interest" description="Disordered" evidence="2">
    <location>
        <begin position="305"/>
        <end position="329"/>
    </location>
</feature>
<evidence type="ECO:0000313" key="4">
    <source>
        <dbReference type="EMBL" id="SEN64244.1"/>
    </source>
</evidence>
<keyword evidence="3" id="KW-0472">Membrane</keyword>
<keyword evidence="1" id="KW-0175">Coiled coil</keyword>
<sequence>METQYFPAPAGQKLKSYWNRPGGKFGLIIGLGLLVLIGYYVVPILTKVVWNTLNFGIALVSLGLFLYAVTHRKLRLSLFYLYEWLMKKLVGIVIELDPFIIAEDYVQDMEKQREKLYEQSIEVDGQKEKIDMKIKEKEKEANQLMARAKAAQDNNMLPELGNATRQIARIKEYILQLAPIRDNLARIGDYLTKVHKNSGYMIEDARNELELKKDLYKSVTSGNKALTSALKIFKGDPEKKLMVEQSMEFLKEDIATKLSSMKKAINYSTDFMRSIDLDNATYELQGLQMLESFDPDTTFRLDTQKWTPAPENQRVPGTVAKDNYNDLLS</sequence>
<organism evidence="4 5">
    <name type="scientific">Chitinophaga rupis</name>
    <dbReference type="NCBI Taxonomy" id="573321"/>
    <lineage>
        <taxon>Bacteria</taxon>
        <taxon>Pseudomonadati</taxon>
        <taxon>Bacteroidota</taxon>
        <taxon>Chitinophagia</taxon>
        <taxon>Chitinophagales</taxon>
        <taxon>Chitinophagaceae</taxon>
        <taxon>Chitinophaga</taxon>
    </lineage>
</organism>
<name>A0A1H8I7B0_9BACT</name>
<evidence type="ECO:0000256" key="1">
    <source>
        <dbReference type="SAM" id="Coils"/>
    </source>
</evidence>
<keyword evidence="3" id="KW-0812">Transmembrane</keyword>
<protein>
    <submittedName>
        <fullName evidence="4">Uncharacterized protein</fullName>
    </submittedName>
</protein>
<proteinExistence type="predicted"/>
<keyword evidence="3" id="KW-1133">Transmembrane helix</keyword>
<gene>
    <name evidence="4" type="ORF">SAMN04488505_111259</name>
</gene>
<dbReference type="OrthoDB" id="1157971at2"/>
<dbReference type="RefSeq" id="WP_089920468.1">
    <property type="nucleotide sequence ID" value="NZ_FOBB01000011.1"/>
</dbReference>
<reference evidence="4 5" key="1">
    <citation type="submission" date="2016-10" db="EMBL/GenBank/DDBJ databases">
        <authorList>
            <person name="de Groot N.N."/>
        </authorList>
    </citation>
    <scope>NUCLEOTIDE SEQUENCE [LARGE SCALE GENOMIC DNA]</scope>
    <source>
        <strain evidence="4 5">DSM 21039</strain>
    </source>
</reference>
<evidence type="ECO:0000256" key="2">
    <source>
        <dbReference type="SAM" id="MobiDB-lite"/>
    </source>
</evidence>